<dbReference type="SUPFAM" id="SSF53850">
    <property type="entry name" value="Periplasmic binding protein-like II"/>
    <property type="match status" value="1"/>
</dbReference>
<organism evidence="4 5">
    <name type="scientific">Sphaerisporangium album</name>
    <dbReference type="NCBI Taxonomy" id="509200"/>
    <lineage>
        <taxon>Bacteria</taxon>
        <taxon>Bacillati</taxon>
        <taxon>Actinomycetota</taxon>
        <taxon>Actinomycetes</taxon>
        <taxon>Streptosporangiales</taxon>
        <taxon>Streptosporangiaceae</taxon>
        <taxon>Sphaerisporangium</taxon>
    </lineage>
</organism>
<sequence>MGGRHRTDELEGGYSPYHEPSGRRRASRGKVLVPLAGAVALAVLLGVAAYVIMSRDKTCADGQAPGGGTVSLRVVASPDIEPAIAKIAESYNKSSSTTPTGCGGVTVTVSDGDPADVVNSIAGSGATNGKFDADVWIPDSSLWVSKLRSSPKGEGVPTPTGSVARSPVVLAAPKPVVEKLKSAFGEPSWSGLMSAANAATPDGIGRNIRILPLDPTLNAAGLGAILAGAGVLKAAGSGEDQLVGVLRQLSESAVSSPANMFATMSKQSSRAPIGIASEQGVWSFNTENKPASVIALYPAEGTISLDYPVVVTAKQQAARDAAKKFATALSSASARKTIREYGFRTPDGKGGGAISQANGLNPATPRSIKIPDAASVTKLSQAWSRLKLGGRLLALMDISGTMALPAVGAPVTRMQLIGQTAIEGLKLFPDKTEAGTWIFSTNLNGKGVDYREAVPVGPLGATINGVPRRDVLTRSFARIKAKPTGDTGLNDTLAAAYDKMKAEYEADKINTILVFTDGVGNDDPEGGISNSEILKKLREEFDETQPISIIIVALGANDAAGRKQMQAIAEATQGQAFFPRNALEIRKVFLEGISRRLCAPNCNGGQ</sequence>
<gene>
    <name evidence="4" type="ORF">DQ384_27030</name>
</gene>
<protein>
    <submittedName>
        <fullName evidence="4">ABC transporter substrate-binding protein</fullName>
    </submittedName>
</protein>
<feature type="region of interest" description="Disordered" evidence="1">
    <location>
        <begin position="345"/>
        <end position="367"/>
    </location>
</feature>
<keyword evidence="2" id="KW-0472">Membrane</keyword>
<dbReference type="SMART" id="SM00327">
    <property type="entry name" value="VWA"/>
    <property type="match status" value="1"/>
</dbReference>
<evidence type="ECO:0000256" key="2">
    <source>
        <dbReference type="SAM" id="Phobius"/>
    </source>
</evidence>
<dbReference type="SUPFAM" id="SSF53300">
    <property type="entry name" value="vWA-like"/>
    <property type="match status" value="1"/>
</dbReference>
<dbReference type="Pfam" id="PF13531">
    <property type="entry name" value="SBP_bac_11"/>
    <property type="match status" value="1"/>
</dbReference>
<keyword evidence="2" id="KW-1133">Transmembrane helix</keyword>
<reference evidence="4 5" key="1">
    <citation type="submission" date="2018-06" db="EMBL/GenBank/DDBJ databases">
        <title>Sphaerisporangium craniellae sp. nov., isolated from a marine sponge in the South China Sea.</title>
        <authorList>
            <person name="Li L."/>
        </authorList>
    </citation>
    <scope>NUCLEOTIDE SEQUENCE [LARGE SCALE GENOMIC DNA]</scope>
    <source>
        <strain evidence="4 5">CCTCC AA 208026</strain>
    </source>
</reference>
<evidence type="ECO:0000259" key="3">
    <source>
        <dbReference type="PROSITE" id="PS50234"/>
    </source>
</evidence>
<name>A0A367FCE1_9ACTN</name>
<dbReference type="RefSeq" id="WP_114031695.1">
    <property type="nucleotide sequence ID" value="NZ_QOIL01000016.1"/>
</dbReference>
<dbReference type="PROSITE" id="PS50234">
    <property type="entry name" value="VWFA"/>
    <property type="match status" value="1"/>
</dbReference>
<keyword evidence="5" id="KW-1185">Reference proteome</keyword>
<dbReference type="Proteomes" id="UP000253094">
    <property type="component" value="Unassembled WGS sequence"/>
</dbReference>
<dbReference type="Gene3D" id="3.40.190.10">
    <property type="entry name" value="Periplasmic binding protein-like II"/>
    <property type="match status" value="2"/>
</dbReference>
<proteinExistence type="predicted"/>
<evidence type="ECO:0000313" key="4">
    <source>
        <dbReference type="EMBL" id="RCG27355.1"/>
    </source>
</evidence>
<keyword evidence="2" id="KW-0812">Transmembrane</keyword>
<feature type="domain" description="VWFA" evidence="3">
    <location>
        <begin position="391"/>
        <end position="593"/>
    </location>
</feature>
<dbReference type="InterPro" id="IPR036465">
    <property type="entry name" value="vWFA_dom_sf"/>
</dbReference>
<dbReference type="Gene3D" id="3.40.50.410">
    <property type="entry name" value="von Willebrand factor, type A domain"/>
    <property type="match status" value="1"/>
</dbReference>
<feature type="region of interest" description="Disordered" evidence="1">
    <location>
        <begin position="1"/>
        <end position="26"/>
    </location>
</feature>
<dbReference type="InterPro" id="IPR002035">
    <property type="entry name" value="VWF_A"/>
</dbReference>
<evidence type="ECO:0000313" key="5">
    <source>
        <dbReference type="Proteomes" id="UP000253094"/>
    </source>
</evidence>
<dbReference type="OrthoDB" id="5621159at2"/>
<dbReference type="EMBL" id="QOIL01000016">
    <property type="protein sequence ID" value="RCG27355.1"/>
    <property type="molecule type" value="Genomic_DNA"/>
</dbReference>
<accession>A0A367FCE1</accession>
<feature type="transmembrane region" description="Helical" evidence="2">
    <location>
        <begin position="31"/>
        <end position="53"/>
    </location>
</feature>
<dbReference type="AlphaFoldDB" id="A0A367FCE1"/>
<comment type="caution">
    <text evidence="4">The sequence shown here is derived from an EMBL/GenBank/DDBJ whole genome shotgun (WGS) entry which is preliminary data.</text>
</comment>
<evidence type="ECO:0000256" key="1">
    <source>
        <dbReference type="SAM" id="MobiDB-lite"/>
    </source>
</evidence>